<evidence type="ECO:0000313" key="1">
    <source>
        <dbReference type="EMBL" id="GFT21768.1"/>
    </source>
</evidence>
<keyword evidence="2" id="KW-1185">Reference proteome</keyword>
<name>A0A8X6TIQ7_NEPPI</name>
<dbReference type="Proteomes" id="UP000887013">
    <property type="component" value="Unassembled WGS sequence"/>
</dbReference>
<reference evidence="1" key="1">
    <citation type="submission" date="2020-08" db="EMBL/GenBank/DDBJ databases">
        <title>Multicomponent nature underlies the extraordinary mechanical properties of spider dragline silk.</title>
        <authorList>
            <person name="Kono N."/>
            <person name="Nakamura H."/>
            <person name="Mori M."/>
            <person name="Yoshida Y."/>
            <person name="Ohtoshi R."/>
            <person name="Malay A.D."/>
            <person name="Moran D.A.P."/>
            <person name="Tomita M."/>
            <person name="Numata K."/>
            <person name="Arakawa K."/>
        </authorList>
    </citation>
    <scope>NUCLEOTIDE SEQUENCE</scope>
</reference>
<evidence type="ECO:0000313" key="2">
    <source>
        <dbReference type="Proteomes" id="UP000887013"/>
    </source>
</evidence>
<proteinExistence type="predicted"/>
<protein>
    <submittedName>
        <fullName evidence="1">Uncharacterized protein</fullName>
    </submittedName>
</protein>
<dbReference type="EMBL" id="BMAW01059575">
    <property type="protein sequence ID" value="GFT21768.1"/>
    <property type="molecule type" value="Genomic_DNA"/>
</dbReference>
<comment type="caution">
    <text evidence="1">The sequence shown here is derived from an EMBL/GenBank/DDBJ whole genome shotgun (WGS) entry which is preliminary data.</text>
</comment>
<dbReference type="AlphaFoldDB" id="A0A8X6TIQ7"/>
<sequence length="96" mass="11080">MGLPSIMDFLSASGPRWSLKRPGLKRWKDVALAGRIGFTFGRAEMIKTEESRTPVEISYGFERMMIQSQKREWMAVGFMTPNDKWKWVAFSGEEDT</sequence>
<organism evidence="1 2">
    <name type="scientific">Nephila pilipes</name>
    <name type="common">Giant wood spider</name>
    <name type="synonym">Nephila maculata</name>
    <dbReference type="NCBI Taxonomy" id="299642"/>
    <lineage>
        <taxon>Eukaryota</taxon>
        <taxon>Metazoa</taxon>
        <taxon>Ecdysozoa</taxon>
        <taxon>Arthropoda</taxon>
        <taxon>Chelicerata</taxon>
        <taxon>Arachnida</taxon>
        <taxon>Araneae</taxon>
        <taxon>Araneomorphae</taxon>
        <taxon>Entelegynae</taxon>
        <taxon>Araneoidea</taxon>
        <taxon>Nephilidae</taxon>
        <taxon>Nephila</taxon>
    </lineage>
</organism>
<accession>A0A8X6TIQ7</accession>
<gene>
    <name evidence="1" type="ORF">NPIL_573961</name>
</gene>